<keyword evidence="1" id="KW-1185">Reference proteome</keyword>
<reference evidence="2" key="2">
    <citation type="submission" date="2023-11" db="UniProtKB">
        <authorList>
            <consortium name="WormBaseParasite"/>
        </authorList>
    </citation>
    <scope>IDENTIFICATION</scope>
</reference>
<reference evidence="1" key="1">
    <citation type="submission" date="2022-06" db="EMBL/GenBank/DDBJ databases">
        <authorList>
            <person name="Berger JAMES D."/>
            <person name="Berger JAMES D."/>
        </authorList>
    </citation>
    <scope>NUCLEOTIDE SEQUENCE [LARGE SCALE GENOMIC DNA]</scope>
</reference>
<evidence type="ECO:0000313" key="2">
    <source>
        <dbReference type="WBParaSite" id="SRDH1_53890.1"/>
    </source>
</evidence>
<dbReference type="AlphaFoldDB" id="A0AA85FJW8"/>
<dbReference type="WBParaSite" id="SRDH1_53890.1">
    <property type="protein sequence ID" value="SRDH1_53890.1"/>
    <property type="gene ID" value="SRDH1_53890"/>
</dbReference>
<dbReference type="Proteomes" id="UP000050792">
    <property type="component" value="Unassembled WGS sequence"/>
</dbReference>
<accession>A0AA85FJW8</accession>
<name>A0AA85FJW8_9TREM</name>
<organism evidence="1 2">
    <name type="scientific">Schistosoma rodhaini</name>
    <dbReference type="NCBI Taxonomy" id="6188"/>
    <lineage>
        <taxon>Eukaryota</taxon>
        <taxon>Metazoa</taxon>
        <taxon>Spiralia</taxon>
        <taxon>Lophotrochozoa</taxon>
        <taxon>Platyhelminthes</taxon>
        <taxon>Trematoda</taxon>
        <taxon>Digenea</taxon>
        <taxon>Strigeidida</taxon>
        <taxon>Schistosomatoidea</taxon>
        <taxon>Schistosomatidae</taxon>
        <taxon>Schistosoma</taxon>
    </lineage>
</organism>
<evidence type="ECO:0000313" key="1">
    <source>
        <dbReference type="Proteomes" id="UP000050792"/>
    </source>
</evidence>
<evidence type="ECO:0008006" key="3">
    <source>
        <dbReference type="Google" id="ProtNLM"/>
    </source>
</evidence>
<protein>
    <recommendedName>
        <fullName evidence="3">Endonuclease/exonuclease/phosphatase domain-containing protein</fullName>
    </recommendedName>
</protein>
<proteinExistence type="predicted"/>
<sequence length="107" mass="11886">MNTRFIKVFTSMVAGDFNAQVGSLNQTERNLSGYFGIQAQQTDIGDHLLQLCSDNRPFLTSTAFKHKERHCLPSVQTLNTMGGTFQGAVQLTFSDSPFPNSLNRTLK</sequence>